<keyword evidence="8" id="KW-1185">Reference proteome</keyword>
<proteinExistence type="inferred from homology"/>
<comment type="caution">
    <text evidence="7">The sequence shown here is derived from an EMBL/GenBank/DDBJ whole genome shotgun (WGS) entry which is preliminary data.</text>
</comment>
<sequence>MAGFLSTLRGSCRALFKSFTSTLSTLKKWFQRDIAPTIQEIASSIRQWYQRYVRPFASQAFQFVSDHPVAIAIGVFGIIVFACSWVITTPLLYLLGFMILGPAVGSLAAFTQSIIGNLSAGSIFTILQSAGMAGSGLMALNGIVVTVAALILLVVIVRLSMVQRMDREKRKEGEKNGEKERNKVL</sequence>
<dbReference type="OrthoDB" id="440424at2759"/>
<protein>
    <submittedName>
        <fullName evidence="7">Uncharacterized protein</fullName>
    </submittedName>
</protein>
<dbReference type="SUPFAM" id="SSF103473">
    <property type="entry name" value="MFS general substrate transporter"/>
    <property type="match status" value="1"/>
</dbReference>
<organism evidence="7 8">
    <name type="scientific">Sclerotinia nivalis</name>
    <dbReference type="NCBI Taxonomy" id="352851"/>
    <lineage>
        <taxon>Eukaryota</taxon>
        <taxon>Fungi</taxon>
        <taxon>Dikarya</taxon>
        <taxon>Ascomycota</taxon>
        <taxon>Pezizomycotina</taxon>
        <taxon>Leotiomycetes</taxon>
        <taxon>Helotiales</taxon>
        <taxon>Sclerotiniaceae</taxon>
        <taxon>Sclerotinia</taxon>
    </lineage>
</organism>
<keyword evidence="5 6" id="KW-0472">Membrane</keyword>
<comment type="similarity">
    <text evidence="2">Belongs to the IFI6/IFI27 family.</text>
</comment>
<dbReference type="EMBL" id="JAPEIS010000013">
    <property type="protein sequence ID" value="KAJ8060533.1"/>
    <property type="molecule type" value="Genomic_DNA"/>
</dbReference>
<keyword evidence="3 6" id="KW-0812">Transmembrane</keyword>
<evidence type="ECO:0000256" key="4">
    <source>
        <dbReference type="ARBA" id="ARBA00022989"/>
    </source>
</evidence>
<keyword evidence="4 6" id="KW-1133">Transmembrane helix</keyword>
<dbReference type="AlphaFoldDB" id="A0A9X0AE60"/>
<comment type="subcellular location">
    <subcellularLocation>
        <location evidence="1">Membrane</location>
        <topology evidence="1">Multi-pass membrane protein</topology>
    </subcellularLocation>
</comment>
<dbReference type="PANTHER" id="PTHR16932:SF18">
    <property type="entry name" value="INTERFERON, ALPHA-INDUCIBLE PROTEIN 27-LIKE 2"/>
    <property type="match status" value="1"/>
</dbReference>
<evidence type="ECO:0000256" key="1">
    <source>
        <dbReference type="ARBA" id="ARBA00004141"/>
    </source>
</evidence>
<dbReference type="InterPro" id="IPR009311">
    <property type="entry name" value="IFI6/IFI27-like"/>
</dbReference>
<reference evidence="7" key="1">
    <citation type="submission" date="2022-11" db="EMBL/GenBank/DDBJ databases">
        <title>Genome Resource of Sclerotinia nivalis Strain SnTB1, a Plant Pathogen Isolated from American Ginseng.</title>
        <authorList>
            <person name="Fan S."/>
        </authorList>
    </citation>
    <scope>NUCLEOTIDE SEQUENCE</scope>
    <source>
        <strain evidence="7">SnTB1</strain>
    </source>
</reference>
<feature type="transmembrane region" description="Helical" evidence="6">
    <location>
        <begin position="69"/>
        <end position="95"/>
    </location>
</feature>
<dbReference type="Proteomes" id="UP001152300">
    <property type="component" value="Unassembled WGS sequence"/>
</dbReference>
<dbReference type="GO" id="GO:0016020">
    <property type="term" value="C:membrane"/>
    <property type="evidence" value="ECO:0007669"/>
    <property type="project" value="UniProtKB-SubCell"/>
</dbReference>
<evidence type="ECO:0000313" key="8">
    <source>
        <dbReference type="Proteomes" id="UP001152300"/>
    </source>
</evidence>
<accession>A0A9X0AE60</accession>
<evidence type="ECO:0000256" key="5">
    <source>
        <dbReference type="ARBA" id="ARBA00023136"/>
    </source>
</evidence>
<dbReference type="InterPro" id="IPR036259">
    <property type="entry name" value="MFS_trans_sf"/>
</dbReference>
<gene>
    <name evidence="7" type="ORF">OCU04_010850</name>
</gene>
<evidence type="ECO:0000256" key="3">
    <source>
        <dbReference type="ARBA" id="ARBA00022692"/>
    </source>
</evidence>
<dbReference type="Pfam" id="PF06140">
    <property type="entry name" value="Ifi-6-16"/>
    <property type="match status" value="1"/>
</dbReference>
<dbReference type="PANTHER" id="PTHR16932">
    <property type="entry name" value="INTERFERON ALPHA-INDUCIBLE PROTEIN 27"/>
    <property type="match status" value="1"/>
</dbReference>
<name>A0A9X0AE60_9HELO</name>
<feature type="transmembrane region" description="Helical" evidence="6">
    <location>
        <begin position="139"/>
        <end position="161"/>
    </location>
</feature>
<dbReference type="Gene3D" id="6.10.110.10">
    <property type="match status" value="1"/>
</dbReference>
<evidence type="ECO:0000256" key="6">
    <source>
        <dbReference type="SAM" id="Phobius"/>
    </source>
</evidence>
<dbReference type="InterPro" id="IPR038213">
    <property type="entry name" value="IFI6/IFI27-like_sf"/>
</dbReference>
<evidence type="ECO:0000256" key="2">
    <source>
        <dbReference type="ARBA" id="ARBA00007262"/>
    </source>
</evidence>
<evidence type="ECO:0000313" key="7">
    <source>
        <dbReference type="EMBL" id="KAJ8060533.1"/>
    </source>
</evidence>